<evidence type="ECO:0000256" key="4">
    <source>
        <dbReference type="ARBA" id="ARBA00023239"/>
    </source>
</evidence>
<keyword evidence="7" id="KW-0808">Transferase</keyword>
<dbReference type="Proteomes" id="UP001230289">
    <property type="component" value="Unassembled WGS sequence"/>
</dbReference>
<dbReference type="CDD" id="cd00609">
    <property type="entry name" value="AAT_like"/>
    <property type="match status" value="1"/>
</dbReference>
<dbReference type="InterPro" id="IPR015424">
    <property type="entry name" value="PyrdxlP-dep_Trfase"/>
</dbReference>
<accession>A0ABU0XFX4</accession>
<keyword evidence="3" id="KW-0663">Pyridoxal phosphate</keyword>
<dbReference type="InterPro" id="IPR051798">
    <property type="entry name" value="Class-II_PLP-Dep_Aminotrans"/>
</dbReference>
<gene>
    <name evidence="7" type="ORF">RBR11_08835</name>
</gene>
<comment type="cofactor">
    <cofactor evidence="1">
        <name>pyridoxal 5'-phosphate</name>
        <dbReference type="ChEBI" id="CHEBI:597326"/>
    </cofactor>
</comment>
<comment type="similarity">
    <text evidence="5">Belongs to the class-II pyridoxal-phosphate-dependent aminotransferase family. MalY/PatB cystathionine beta-lyase subfamily.</text>
</comment>
<dbReference type="Pfam" id="PF00155">
    <property type="entry name" value="Aminotran_1_2"/>
    <property type="match status" value="1"/>
</dbReference>
<dbReference type="GO" id="GO:0008483">
    <property type="term" value="F:transaminase activity"/>
    <property type="evidence" value="ECO:0007669"/>
    <property type="project" value="UniProtKB-KW"/>
</dbReference>
<dbReference type="EMBL" id="JAVFCB010000004">
    <property type="protein sequence ID" value="MDQ4214021.1"/>
    <property type="molecule type" value="Genomic_DNA"/>
</dbReference>
<dbReference type="InterPro" id="IPR015422">
    <property type="entry name" value="PyrdxlP-dep_Trfase_small"/>
</dbReference>
<keyword evidence="8" id="KW-1185">Reference proteome</keyword>
<evidence type="ECO:0000256" key="2">
    <source>
        <dbReference type="ARBA" id="ARBA00012224"/>
    </source>
</evidence>
<evidence type="ECO:0000256" key="3">
    <source>
        <dbReference type="ARBA" id="ARBA00022898"/>
    </source>
</evidence>
<organism evidence="7 8">
    <name type="scientific">Microbacterium capsulatum</name>
    <dbReference type="NCBI Taxonomy" id="3041921"/>
    <lineage>
        <taxon>Bacteria</taxon>
        <taxon>Bacillati</taxon>
        <taxon>Actinomycetota</taxon>
        <taxon>Actinomycetes</taxon>
        <taxon>Micrococcales</taxon>
        <taxon>Microbacteriaceae</taxon>
        <taxon>Microbacterium</taxon>
    </lineage>
</organism>
<keyword evidence="4" id="KW-0456">Lyase</keyword>
<reference evidence="7 8" key="1">
    <citation type="submission" date="2023-08" db="EMBL/GenBank/DDBJ databases">
        <title>Microbacterium sp. nov., isolated from a waste landfill.</title>
        <authorList>
            <person name="Wen W."/>
        </authorList>
    </citation>
    <scope>NUCLEOTIDE SEQUENCE [LARGE SCALE GENOMIC DNA]</scope>
    <source>
        <strain evidence="7 8">ASV81</strain>
    </source>
</reference>
<evidence type="ECO:0000313" key="8">
    <source>
        <dbReference type="Proteomes" id="UP001230289"/>
    </source>
</evidence>
<dbReference type="RefSeq" id="WP_308488955.1">
    <property type="nucleotide sequence ID" value="NZ_JAVFCB010000004.1"/>
</dbReference>
<sequence>MSTAQELDAIGIDRMREIGSVKWSAFPGTIGAFVAEMDFGVAPPIKTALNKAVDDGLLAYLPSAVSTAMAEACARWQDDRYGWEVPVERIRPVPDVLTALRATIDFFTEPGSKIVLPTPAYMPFLTIPAMHDREIIEVPMLLEDGRHVYDLEGIDRAFADGGGLLILCNPYNPLGRVFTRAELEAVSEVVARHGGRVFSDEIHAPLVFAPHRHVPYASISEVAAAHTITAASASKAWNLPGLKAAQVILSNDADAEAWKRPVVAWAEHGASNMGVIAATAAFDDGREWLDETLEYLDGNRALLTELLAEHIPGMGYTAPEGTYIAWLDARGLGIEGSPAEFFREKAGVALTDGIACGKAGEGFLRFILATPRPVIEQAVRQMAAALDGRS</sequence>
<protein>
    <recommendedName>
        <fullName evidence="2">cysteine-S-conjugate beta-lyase</fullName>
        <ecNumber evidence="2">4.4.1.13</ecNumber>
    </recommendedName>
</protein>
<evidence type="ECO:0000256" key="5">
    <source>
        <dbReference type="ARBA" id="ARBA00037974"/>
    </source>
</evidence>
<dbReference type="PANTHER" id="PTHR43525">
    <property type="entry name" value="PROTEIN MALY"/>
    <property type="match status" value="1"/>
</dbReference>
<evidence type="ECO:0000259" key="6">
    <source>
        <dbReference type="Pfam" id="PF00155"/>
    </source>
</evidence>
<comment type="caution">
    <text evidence="7">The sequence shown here is derived from an EMBL/GenBank/DDBJ whole genome shotgun (WGS) entry which is preliminary data.</text>
</comment>
<proteinExistence type="inferred from homology"/>
<dbReference type="Gene3D" id="3.40.640.10">
    <property type="entry name" value="Type I PLP-dependent aspartate aminotransferase-like (Major domain)"/>
    <property type="match status" value="1"/>
</dbReference>
<dbReference type="EC" id="4.4.1.13" evidence="2"/>
<dbReference type="InterPro" id="IPR004839">
    <property type="entry name" value="Aminotransferase_I/II_large"/>
</dbReference>
<dbReference type="SUPFAM" id="SSF53383">
    <property type="entry name" value="PLP-dependent transferases"/>
    <property type="match status" value="1"/>
</dbReference>
<dbReference type="InterPro" id="IPR015421">
    <property type="entry name" value="PyrdxlP-dep_Trfase_major"/>
</dbReference>
<keyword evidence="7" id="KW-0032">Aminotransferase</keyword>
<feature type="domain" description="Aminotransferase class I/classII large" evidence="6">
    <location>
        <begin position="37"/>
        <end position="380"/>
    </location>
</feature>
<evidence type="ECO:0000256" key="1">
    <source>
        <dbReference type="ARBA" id="ARBA00001933"/>
    </source>
</evidence>
<name>A0ABU0XFX4_9MICO</name>
<dbReference type="PANTHER" id="PTHR43525:SF2">
    <property type="entry name" value="CYSTATHIONINE BETA-LYASE-RELATED"/>
    <property type="match status" value="1"/>
</dbReference>
<dbReference type="Gene3D" id="3.90.1150.10">
    <property type="entry name" value="Aspartate Aminotransferase, domain 1"/>
    <property type="match status" value="1"/>
</dbReference>
<evidence type="ECO:0000313" key="7">
    <source>
        <dbReference type="EMBL" id="MDQ4214021.1"/>
    </source>
</evidence>